<keyword evidence="16" id="KW-0539">Nucleus</keyword>
<evidence type="ECO:0000256" key="3">
    <source>
        <dbReference type="ARBA" id="ARBA00004123"/>
    </source>
</evidence>
<dbReference type="Pfam" id="PF04857">
    <property type="entry name" value="CAF1"/>
    <property type="match status" value="1"/>
</dbReference>
<comment type="function">
    <text evidence="17">Ubiquitous transcription factor required for a diverse set of processes. It is a component of the CCR4 complex involved in the control of gene expression.</text>
</comment>
<comment type="subcellular location">
    <subcellularLocation>
        <location evidence="4">Cytoplasm</location>
    </subcellularLocation>
    <subcellularLocation>
        <location evidence="3">Nucleus</location>
    </subcellularLocation>
</comment>
<dbReference type="GO" id="GO:0003723">
    <property type="term" value="F:RNA binding"/>
    <property type="evidence" value="ECO:0007669"/>
    <property type="project" value="UniProtKB-KW"/>
</dbReference>
<evidence type="ECO:0000256" key="6">
    <source>
        <dbReference type="ARBA" id="ARBA00011757"/>
    </source>
</evidence>
<keyword evidence="12" id="KW-0269">Exonuclease</keyword>
<evidence type="ECO:0000256" key="4">
    <source>
        <dbReference type="ARBA" id="ARBA00004496"/>
    </source>
</evidence>
<comment type="catalytic activity">
    <reaction evidence="1">
        <text>Exonucleolytic cleavage of poly(A) to 5'-AMP.</text>
        <dbReference type="EC" id="3.1.13.4"/>
    </reaction>
</comment>
<keyword evidence="8" id="KW-0963">Cytoplasm</keyword>
<comment type="caution">
    <text evidence="18">The sequence shown here is derived from an EMBL/GenBank/DDBJ whole genome shotgun (WGS) entry which is preliminary data.</text>
</comment>
<dbReference type="GO" id="GO:0005634">
    <property type="term" value="C:nucleus"/>
    <property type="evidence" value="ECO:0007669"/>
    <property type="project" value="UniProtKB-SubCell"/>
</dbReference>
<dbReference type="InterPro" id="IPR006941">
    <property type="entry name" value="RNase_CAF1"/>
</dbReference>
<dbReference type="Proteomes" id="UP001418222">
    <property type="component" value="Unassembled WGS sequence"/>
</dbReference>
<comment type="similarity">
    <text evidence="5">Belongs to the CAF1 family.</text>
</comment>
<comment type="cofactor">
    <cofactor evidence="2">
        <name>a divalent metal cation</name>
        <dbReference type="ChEBI" id="CHEBI:60240"/>
    </cofactor>
</comment>
<evidence type="ECO:0000256" key="16">
    <source>
        <dbReference type="ARBA" id="ARBA00023242"/>
    </source>
</evidence>
<keyword evidence="13" id="KW-0694">RNA-binding</keyword>
<dbReference type="GO" id="GO:0046872">
    <property type="term" value="F:metal ion binding"/>
    <property type="evidence" value="ECO:0007669"/>
    <property type="project" value="UniProtKB-KW"/>
</dbReference>
<dbReference type="AlphaFoldDB" id="A0AAP0FWP3"/>
<sequence>MSSTVEKQICIRRVWAYNLEAEFKLIRTHAKGFPFAAIDTEFPGVVFRPLCPHRRQCTQERYAFIRANVDALHIIQLGISLSDAEGNLPDLGIRGAAFVWEFNFRDFDIFRDHCAAESIALLRNNGIDFNKNRAAGVDSRRFAQLLLSSGLIWNESSVTSWVGFHSVYDFGYLIKIITRRRLPETMTGFLGLVGEIFGDRVFDVKHMIRYCDGVYGGLDRVAETLDVKRTAGRCHQAGSDSLLTLQIFLKLKTGVFAKKGIHNYAGVLHSLELLQLN</sequence>
<evidence type="ECO:0000256" key="12">
    <source>
        <dbReference type="ARBA" id="ARBA00022839"/>
    </source>
</evidence>
<evidence type="ECO:0000256" key="5">
    <source>
        <dbReference type="ARBA" id="ARBA00008372"/>
    </source>
</evidence>
<evidence type="ECO:0000256" key="10">
    <source>
        <dbReference type="ARBA" id="ARBA00022723"/>
    </source>
</evidence>
<dbReference type="GO" id="GO:0030014">
    <property type="term" value="C:CCR4-NOT complex"/>
    <property type="evidence" value="ECO:0007669"/>
    <property type="project" value="InterPro"/>
</dbReference>
<organism evidence="18 19">
    <name type="scientific">Platanthera zijinensis</name>
    <dbReference type="NCBI Taxonomy" id="2320716"/>
    <lineage>
        <taxon>Eukaryota</taxon>
        <taxon>Viridiplantae</taxon>
        <taxon>Streptophyta</taxon>
        <taxon>Embryophyta</taxon>
        <taxon>Tracheophyta</taxon>
        <taxon>Spermatophyta</taxon>
        <taxon>Magnoliopsida</taxon>
        <taxon>Liliopsida</taxon>
        <taxon>Asparagales</taxon>
        <taxon>Orchidaceae</taxon>
        <taxon>Orchidoideae</taxon>
        <taxon>Orchideae</taxon>
        <taxon>Orchidinae</taxon>
        <taxon>Platanthera</taxon>
    </lineage>
</organism>
<evidence type="ECO:0000256" key="14">
    <source>
        <dbReference type="ARBA" id="ARBA00023015"/>
    </source>
</evidence>
<protein>
    <recommendedName>
        <fullName evidence="7">poly(A)-specific ribonuclease</fullName>
        <ecNumber evidence="7">3.1.13.4</ecNumber>
    </recommendedName>
</protein>
<dbReference type="InterPro" id="IPR039637">
    <property type="entry name" value="CNOT7/CNOT8/Pop2"/>
</dbReference>
<dbReference type="EC" id="3.1.13.4" evidence="7"/>
<dbReference type="Gene3D" id="3.30.420.10">
    <property type="entry name" value="Ribonuclease H-like superfamily/Ribonuclease H"/>
    <property type="match status" value="1"/>
</dbReference>
<evidence type="ECO:0000313" key="19">
    <source>
        <dbReference type="Proteomes" id="UP001418222"/>
    </source>
</evidence>
<dbReference type="InterPro" id="IPR036397">
    <property type="entry name" value="RNaseH_sf"/>
</dbReference>
<comment type="subunit">
    <text evidence="6">Component of the CCR4-NOT complex, at least composed of CRR4 and CAF1 proteins.</text>
</comment>
<evidence type="ECO:0000313" key="18">
    <source>
        <dbReference type="EMBL" id="KAK8920995.1"/>
    </source>
</evidence>
<keyword evidence="15" id="KW-0804">Transcription</keyword>
<evidence type="ECO:0000256" key="15">
    <source>
        <dbReference type="ARBA" id="ARBA00023163"/>
    </source>
</evidence>
<keyword evidence="10" id="KW-0479">Metal-binding</keyword>
<dbReference type="GO" id="GO:0004535">
    <property type="term" value="F:poly(A)-specific ribonuclease activity"/>
    <property type="evidence" value="ECO:0007669"/>
    <property type="project" value="UniProtKB-EC"/>
</dbReference>
<evidence type="ECO:0000256" key="7">
    <source>
        <dbReference type="ARBA" id="ARBA00012161"/>
    </source>
</evidence>
<evidence type="ECO:0000256" key="8">
    <source>
        <dbReference type="ARBA" id="ARBA00022490"/>
    </source>
</evidence>
<dbReference type="InterPro" id="IPR012337">
    <property type="entry name" value="RNaseH-like_sf"/>
</dbReference>
<dbReference type="EMBL" id="JBBWWQ010000018">
    <property type="protein sequence ID" value="KAK8920995.1"/>
    <property type="molecule type" value="Genomic_DNA"/>
</dbReference>
<keyword evidence="9" id="KW-0540">Nuclease</keyword>
<accession>A0AAP0FWP3</accession>
<evidence type="ECO:0000256" key="17">
    <source>
        <dbReference type="ARBA" id="ARBA00025148"/>
    </source>
</evidence>
<keyword evidence="19" id="KW-1185">Reference proteome</keyword>
<dbReference type="SUPFAM" id="SSF53098">
    <property type="entry name" value="Ribonuclease H-like"/>
    <property type="match status" value="1"/>
</dbReference>
<evidence type="ECO:0000256" key="13">
    <source>
        <dbReference type="ARBA" id="ARBA00022884"/>
    </source>
</evidence>
<reference evidence="18 19" key="1">
    <citation type="journal article" date="2022" name="Nat. Plants">
        <title>Genomes of leafy and leafless Platanthera orchids illuminate the evolution of mycoheterotrophy.</title>
        <authorList>
            <person name="Li M.H."/>
            <person name="Liu K.W."/>
            <person name="Li Z."/>
            <person name="Lu H.C."/>
            <person name="Ye Q.L."/>
            <person name="Zhang D."/>
            <person name="Wang J.Y."/>
            <person name="Li Y.F."/>
            <person name="Zhong Z.M."/>
            <person name="Liu X."/>
            <person name="Yu X."/>
            <person name="Liu D.K."/>
            <person name="Tu X.D."/>
            <person name="Liu B."/>
            <person name="Hao Y."/>
            <person name="Liao X.Y."/>
            <person name="Jiang Y.T."/>
            <person name="Sun W.H."/>
            <person name="Chen J."/>
            <person name="Chen Y.Q."/>
            <person name="Ai Y."/>
            <person name="Zhai J.W."/>
            <person name="Wu S.S."/>
            <person name="Zhou Z."/>
            <person name="Hsiao Y.Y."/>
            <person name="Wu W.L."/>
            <person name="Chen Y.Y."/>
            <person name="Lin Y.F."/>
            <person name="Hsu J.L."/>
            <person name="Li C.Y."/>
            <person name="Wang Z.W."/>
            <person name="Zhao X."/>
            <person name="Zhong W.Y."/>
            <person name="Ma X.K."/>
            <person name="Ma L."/>
            <person name="Huang J."/>
            <person name="Chen G.Z."/>
            <person name="Huang M.Z."/>
            <person name="Huang L."/>
            <person name="Peng D.H."/>
            <person name="Luo Y.B."/>
            <person name="Zou S.Q."/>
            <person name="Chen S.P."/>
            <person name="Lan S."/>
            <person name="Tsai W.C."/>
            <person name="Van de Peer Y."/>
            <person name="Liu Z.J."/>
        </authorList>
    </citation>
    <scope>NUCLEOTIDE SEQUENCE [LARGE SCALE GENOMIC DNA]</scope>
    <source>
        <strain evidence="18">Lor287</strain>
    </source>
</reference>
<proteinExistence type="inferred from homology"/>
<evidence type="ECO:0000256" key="1">
    <source>
        <dbReference type="ARBA" id="ARBA00001663"/>
    </source>
</evidence>
<keyword evidence="11" id="KW-0378">Hydrolase</keyword>
<evidence type="ECO:0000256" key="11">
    <source>
        <dbReference type="ARBA" id="ARBA00022801"/>
    </source>
</evidence>
<dbReference type="GO" id="GO:0005737">
    <property type="term" value="C:cytoplasm"/>
    <property type="evidence" value="ECO:0007669"/>
    <property type="project" value="UniProtKB-SubCell"/>
</dbReference>
<keyword evidence="14" id="KW-0805">Transcription regulation</keyword>
<dbReference type="PANTHER" id="PTHR10797">
    <property type="entry name" value="CCR4-NOT TRANSCRIPTION COMPLEX SUBUNIT"/>
    <property type="match status" value="1"/>
</dbReference>
<evidence type="ECO:0000256" key="2">
    <source>
        <dbReference type="ARBA" id="ARBA00001968"/>
    </source>
</evidence>
<name>A0AAP0FWP3_9ASPA</name>
<evidence type="ECO:0000256" key="9">
    <source>
        <dbReference type="ARBA" id="ARBA00022722"/>
    </source>
</evidence>
<gene>
    <name evidence="18" type="ORF">KSP39_PZI020894</name>
</gene>